<dbReference type="GO" id="GO:0008270">
    <property type="term" value="F:zinc ion binding"/>
    <property type="evidence" value="ECO:0007669"/>
    <property type="project" value="InterPro"/>
</dbReference>
<evidence type="ECO:0000259" key="21">
    <source>
        <dbReference type="Pfam" id="PF01433"/>
    </source>
</evidence>
<keyword evidence="4" id="KW-1003">Cell membrane</keyword>
<keyword evidence="15" id="KW-0325">Glycoprotein</keyword>
<evidence type="ECO:0000256" key="10">
    <source>
        <dbReference type="ARBA" id="ARBA00022968"/>
    </source>
</evidence>
<keyword evidence="9 17" id="KW-0862">Zinc</keyword>
<dbReference type="FunFam" id="1.10.390.10:FF:000045">
    <property type="entry name" value="Aminopeptidase"/>
    <property type="match status" value="1"/>
</dbReference>
<dbReference type="KEGG" id="spu:587311"/>
<dbReference type="InParanoid" id="A0A7M7PFB5"/>
<evidence type="ECO:0000256" key="16">
    <source>
        <dbReference type="PIRSR" id="PIRSR634016-1"/>
    </source>
</evidence>
<evidence type="ECO:0000313" key="24">
    <source>
        <dbReference type="EnsemblMetazoa" id="XP_030850298"/>
    </source>
</evidence>
<evidence type="ECO:0000256" key="6">
    <source>
        <dbReference type="ARBA" id="ARBA00022692"/>
    </source>
</evidence>
<dbReference type="SUPFAM" id="SSF55486">
    <property type="entry name" value="Metalloproteases ('zincins'), catalytic domain"/>
    <property type="match status" value="1"/>
</dbReference>
<keyword evidence="5" id="KW-0645">Protease</keyword>
<name>A0A7M7PFB5_STRPU</name>
<dbReference type="InterPro" id="IPR050344">
    <property type="entry name" value="Peptidase_M1_aminopeptidases"/>
</dbReference>
<dbReference type="InterPro" id="IPR027268">
    <property type="entry name" value="Peptidase_M4/M1_CTD_sf"/>
</dbReference>
<comment type="similarity">
    <text evidence="3">Belongs to the peptidase M1 family.</text>
</comment>
<dbReference type="Gene3D" id="1.25.50.20">
    <property type="match status" value="1"/>
</dbReference>
<evidence type="ECO:0000256" key="3">
    <source>
        <dbReference type="ARBA" id="ARBA00010136"/>
    </source>
</evidence>
<keyword evidence="12" id="KW-0482">Metalloprotease</keyword>
<keyword evidence="13 20" id="KW-0472">Membrane</keyword>
<feature type="domain" description="ERAP1-like C-terminal" evidence="22">
    <location>
        <begin position="661"/>
        <end position="978"/>
    </location>
</feature>
<dbReference type="InterPro" id="IPR024571">
    <property type="entry name" value="ERAP1-like_C_dom"/>
</dbReference>
<dbReference type="FunFam" id="2.60.40.1730:FF:000012">
    <property type="entry name" value="Aminopeptidase N"/>
    <property type="match status" value="1"/>
</dbReference>
<dbReference type="OMA" id="NIRWRRD"/>
<dbReference type="RefSeq" id="XP_030850298.1">
    <property type="nucleotide sequence ID" value="XM_030994438.1"/>
</dbReference>
<evidence type="ECO:0008006" key="26">
    <source>
        <dbReference type="Google" id="ProtNLM"/>
    </source>
</evidence>
<evidence type="ECO:0000256" key="2">
    <source>
        <dbReference type="ARBA" id="ARBA00004606"/>
    </source>
</evidence>
<dbReference type="SUPFAM" id="SSF63737">
    <property type="entry name" value="Leukotriene A4 hydrolase N-terminal domain"/>
    <property type="match status" value="1"/>
</dbReference>
<dbReference type="Pfam" id="PF11838">
    <property type="entry name" value="ERAP1_C"/>
    <property type="match status" value="1"/>
</dbReference>
<comment type="cofactor">
    <cofactor evidence="17">
        <name>Zn(2+)</name>
        <dbReference type="ChEBI" id="CHEBI:29105"/>
    </cofactor>
    <text evidence="17">Binds 1 zinc ion per subunit.</text>
</comment>
<dbReference type="Proteomes" id="UP000007110">
    <property type="component" value="Unassembled WGS sequence"/>
</dbReference>
<evidence type="ECO:0000256" key="14">
    <source>
        <dbReference type="ARBA" id="ARBA00023157"/>
    </source>
</evidence>
<dbReference type="OrthoDB" id="6750768at2759"/>
<dbReference type="GeneID" id="587311"/>
<evidence type="ECO:0000313" key="25">
    <source>
        <dbReference type="Proteomes" id="UP000007110"/>
    </source>
</evidence>
<sequence length="1001" mass="113126">MLKFDFLENDRLPDEQYRPAKRYVSKTRAIVVFFLFIFSIIVVGLLCGLLAKRKPCHSRTSEVTNAPHIINTGHHSTPKPTTKKHESTTHISTTGRPPPTSTSPAPLASWDKPRLPGDLIPTHYDLDNRIDIDDQQWFNGTIRVTMTCTRTTNLILLHVKKLDMIAGTASLEAVTGQGVVVPGFLKEPWTHAENQYLVAELDGWLVAGEVYRFTIGFGAELVDQGLLGLYRSSYKTAAGETRYLAATFFAPTNARMAFPCFDEPAMKATYNITLVHQPGYVAISNMPLMRTENVTIEEGERSWVRSTFERTKPMPSYTVCYVVCDFKKETVITSGNIEFSIWAREEAMSSVQYALQKGAAMLDYFDFYFSTKFPLPKMDTVAIPDFGVGAMENWGLMTFKESYLLYTPGQSSESNLQDINNVLAHELAHQWFGNLVSFEWWNDLWLKEGFATYASIIGTNITEPDWGMRDQFAATNLFDALQADAAPTSRPIIVDVFTADDINQQYDAIVYDKAASIIRMIHDFLGETEFRRGLEIYVERYQYSNAVNTDLWNCFTDAVNGSGVDVKQVMDTWTLQMGYPIVHVTREYSSANPSFSANQSRFLIDPEANTTTTYDDLGYQWHIPLRYTTKQEANFESPPLQWLTPNSPVTIPLAGSLADEWLLVNINAYGYYRVNYDQKNWQLLISQLLTDHQAIPISNRVALIGDALNLARAGDLSYTTALNLTRYLAEERHCVPWLTATKALGYIKLMLSRASAYGDFETYMSRLVEPFYLAVGWDNSNSGHLQQLARVLAIQEACNYGNADCISTATSLFAAWMRNSSYNSIPPDQKKSVYCTAIAGGGDAEWSFAFDQYESTLIASERALLLKSLACANQPWILSKYLEMTIDGIKSQDAGSVVVSVAKNPVGYDLAWRFFQTNWEFFRQTYGSSLFHFANLIKKVTAHFNTESQLRELQNFISLHPDQGTGARAMVQAVEQTRANIRWVQNHRDEVKAWLQRVNQD</sequence>
<keyword evidence="8" id="KW-0378">Hydrolase</keyword>
<feature type="active site" description="Proton acceptor" evidence="16">
    <location>
        <position position="426"/>
    </location>
</feature>
<feature type="transmembrane region" description="Helical" evidence="20">
    <location>
        <begin position="29"/>
        <end position="51"/>
    </location>
</feature>
<dbReference type="InterPro" id="IPR042097">
    <property type="entry name" value="Aminopeptidase_N-like_N_sf"/>
</dbReference>
<evidence type="ECO:0000256" key="20">
    <source>
        <dbReference type="SAM" id="Phobius"/>
    </source>
</evidence>
<keyword evidence="25" id="KW-1185">Reference proteome</keyword>
<proteinExistence type="inferred from homology"/>
<keyword evidence="14" id="KW-1015">Disulfide bond</keyword>
<dbReference type="Gene3D" id="2.60.40.1910">
    <property type="match status" value="1"/>
</dbReference>
<dbReference type="InterPro" id="IPR045357">
    <property type="entry name" value="Aminopeptidase_N-like_N"/>
</dbReference>
<feature type="binding site" evidence="17">
    <location>
        <position position="448"/>
    </location>
    <ligand>
        <name>Zn(2+)</name>
        <dbReference type="ChEBI" id="CHEBI:29105"/>
        <note>catalytic</note>
    </ligand>
</feature>
<dbReference type="Pfam" id="PF01433">
    <property type="entry name" value="Peptidase_M1"/>
    <property type="match status" value="1"/>
</dbReference>
<dbReference type="Pfam" id="PF17900">
    <property type="entry name" value="Peptidase_M1_N"/>
    <property type="match status" value="1"/>
</dbReference>
<evidence type="ECO:0000259" key="22">
    <source>
        <dbReference type="Pfam" id="PF11838"/>
    </source>
</evidence>
<dbReference type="InterPro" id="IPR014782">
    <property type="entry name" value="Peptidase_M1_dom"/>
</dbReference>
<evidence type="ECO:0000256" key="5">
    <source>
        <dbReference type="ARBA" id="ARBA00022670"/>
    </source>
</evidence>
<reference evidence="24" key="2">
    <citation type="submission" date="2021-01" db="UniProtKB">
        <authorList>
            <consortium name="EnsemblMetazoa"/>
        </authorList>
    </citation>
    <scope>IDENTIFICATION</scope>
</reference>
<dbReference type="GO" id="GO:0070006">
    <property type="term" value="F:metalloaminopeptidase activity"/>
    <property type="evidence" value="ECO:0000318"/>
    <property type="project" value="GO_Central"/>
</dbReference>
<dbReference type="InterPro" id="IPR001930">
    <property type="entry name" value="Peptidase_M1"/>
</dbReference>
<evidence type="ECO:0000256" key="15">
    <source>
        <dbReference type="ARBA" id="ARBA00023180"/>
    </source>
</evidence>
<dbReference type="PANTHER" id="PTHR11533">
    <property type="entry name" value="PROTEASE M1 ZINC METALLOPROTEASE"/>
    <property type="match status" value="1"/>
</dbReference>
<feature type="region of interest" description="Disordered" evidence="19">
    <location>
        <begin position="61"/>
        <end position="110"/>
    </location>
</feature>
<dbReference type="GO" id="GO:0043171">
    <property type="term" value="P:peptide catabolic process"/>
    <property type="evidence" value="ECO:0000318"/>
    <property type="project" value="GO_Central"/>
</dbReference>
<evidence type="ECO:0000256" key="19">
    <source>
        <dbReference type="SAM" id="MobiDB-lite"/>
    </source>
</evidence>
<dbReference type="CDD" id="cd09601">
    <property type="entry name" value="M1_APN-Q_like"/>
    <property type="match status" value="1"/>
</dbReference>
<dbReference type="Gene3D" id="2.60.40.1730">
    <property type="entry name" value="tricorn interacting facor f3 domain"/>
    <property type="match status" value="1"/>
</dbReference>
<evidence type="ECO:0000256" key="18">
    <source>
        <dbReference type="PIRSR" id="PIRSR634016-4"/>
    </source>
</evidence>
<keyword evidence="7 17" id="KW-0479">Metal-binding</keyword>
<keyword evidence="10" id="KW-0735">Signal-anchor</keyword>
<feature type="binding site" evidence="17">
    <location>
        <position position="425"/>
    </location>
    <ligand>
        <name>Zn(2+)</name>
        <dbReference type="ChEBI" id="CHEBI:29105"/>
        <note>catalytic</note>
    </ligand>
</feature>
<evidence type="ECO:0000256" key="1">
    <source>
        <dbReference type="ARBA" id="ARBA00004236"/>
    </source>
</evidence>
<feature type="domain" description="Peptidase M1 membrane alanine aminopeptidase" evidence="21">
    <location>
        <begin position="353"/>
        <end position="573"/>
    </location>
</feature>
<evidence type="ECO:0000256" key="8">
    <source>
        <dbReference type="ARBA" id="ARBA00022801"/>
    </source>
</evidence>
<evidence type="ECO:0000256" key="11">
    <source>
        <dbReference type="ARBA" id="ARBA00022989"/>
    </source>
</evidence>
<evidence type="ECO:0000256" key="12">
    <source>
        <dbReference type="ARBA" id="ARBA00023049"/>
    </source>
</evidence>
<protein>
    <recommendedName>
        <fullName evidence="26">Aminopeptidase</fullName>
    </recommendedName>
</protein>
<dbReference type="PRINTS" id="PR00756">
    <property type="entry name" value="ALADIPTASE"/>
</dbReference>
<keyword evidence="11 20" id="KW-1133">Transmembrane helix</keyword>
<dbReference type="InterPro" id="IPR034016">
    <property type="entry name" value="M1_APN-typ"/>
</dbReference>
<dbReference type="FunFam" id="2.60.40.1910:FF:000006">
    <property type="entry name" value="Aminopeptidase"/>
    <property type="match status" value="1"/>
</dbReference>
<reference evidence="25" key="1">
    <citation type="submission" date="2015-02" db="EMBL/GenBank/DDBJ databases">
        <title>Genome sequencing for Strongylocentrotus purpuratus.</title>
        <authorList>
            <person name="Murali S."/>
            <person name="Liu Y."/>
            <person name="Vee V."/>
            <person name="English A."/>
            <person name="Wang M."/>
            <person name="Skinner E."/>
            <person name="Han Y."/>
            <person name="Muzny D.M."/>
            <person name="Worley K.C."/>
            <person name="Gibbs R.A."/>
        </authorList>
    </citation>
    <scope>NUCLEOTIDE SEQUENCE</scope>
</reference>
<feature type="domain" description="Aminopeptidase N-like N-terminal" evidence="23">
    <location>
        <begin position="121"/>
        <end position="317"/>
    </location>
</feature>
<keyword evidence="6 20" id="KW-0812">Transmembrane</keyword>
<dbReference type="EnsemblMetazoa" id="XM_030994438">
    <property type="protein sequence ID" value="XP_030850298"/>
    <property type="gene ID" value="LOC587311"/>
</dbReference>
<dbReference type="GO" id="GO:0005886">
    <property type="term" value="C:plasma membrane"/>
    <property type="evidence" value="ECO:0007669"/>
    <property type="project" value="UniProtKB-SubCell"/>
</dbReference>
<feature type="binding site" evidence="17">
    <location>
        <position position="429"/>
    </location>
    <ligand>
        <name>Zn(2+)</name>
        <dbReference type="ChEBI" id="CHEBI:29105"/>
        <note>catalytic</note>
    </ligand>
</feature>
<comment type="subcellular location">
    <subcellularLocation>
        <location evidence="1">Cell membrane</location>
    </subcellularLocation>
    <subcellularLocation>
        <location evidence="2">Membrane</location>
        <topology evidence="2">Single-pass type II membrane protein</topology>
    </subcellularLocation>
</comment>
<accession>A0A7M7PFB5</accession>
<dbReference type="Gene3D" id="1.10.390.10">
    <property type="entry name" value="Neutral Protease Domain 2"/>
    <property type="match status" value="1"/>
</dbReference>
<organism evidence="24 25">
    <name type="scientific">Strongylocentrotus purpuratus</name>
    <name type="common">Purple sea urchin</name>
    <dbReference type="NCBI Taxonomy" id="7668"/>
    <lineage>
        <taxon>Eukaryota</taxon>
        <taxon>Metazoa</taxon>
        <taxon>Echinodermata</taxon>
        <taxon>Eleutherozoa</taxon>
        <taxon>Echinozoa</taxon>
        <taxon>Echinoidea</taxon>
        <taxon>Euechinoidea</taxon>
        <taxon>Echinacea</taxon>
        <taxon>Camarodonta</taxon>
        <taxon>Echinidea</taxon>
        <taxon>Strongylocentrotidae</taxon>
        <taxon>Strongylocentrotus</taxon>
    </lineage>
</organism>
<evidence type="ECO:0000256" key="9">
    <source>
        <dbReference type="ARBA" id="ARBA00022833"/>
    </source>
</evidence>
<dbReference type="AlphaFoldDB" id="A0A7M7PFB5"/>
<evidence type="ECO:0000259" key="23">
    <source>
        <dbReference type="Pfam" id="PF17900"/>
    </source>
</evidence>
<evidence type="ECO:0000256" key="7">
    <source>
        <dbReference type="ARBA" id="ARBA00022723"/>
    </source>
</evidence>
<dbReference type="GO" id="GO:0006508">
    <property type="term" value="P:proteolysis"/>
    <property type="evidence" value="ECO:0000318"/>
    <property type="project" value="GO_Central"/>
</dbReference>
<dbReference type="PANTHER" id="PTHR11533:SF294">
    <property type="entry name" value="THYROTROPIN-RELEASING HORMONE-DEGRADING ECTOENZYME"/>
    <property type="match status" value="1"/>
</dbReference>
<evidence type="ECO:0000256" key="13">
    <source>
        <dbReference type="ARBA" id="ARBA00023136"/>
    </source>
</evidence>
<evidence type="ECO:0000256" key="4">
    <source>
        <dbReference type="ARBA" id="ARBA00022475"/>
    </source>
</evidence>
<dbReference type="GO" id="GO:0005615">
    <property type="term" value="C:extracellular space"/>
    <property type="evidence" value="ECO:0000318"/>
    <property type="project" value="GO_Central"/>
</dbReference>
<evidence type="ECO:0000256" key="17">
    <source>
        <dbReference type="PIRSR" id="PIRSR634016-3"/>
    </source>
</evidence>
<dbReference type="FunFam" id="1.25.50.20:FF:000001">
    <property type="entry name" value="Aminopeptidase"/>
    <property type="match status" value="1"/>
</dbReference>
<feature type="site" description="Transition state stabilizer" evidence="18">
    <location>
        <position position="511"/>
    </location>
</feature>